<evidence type="ECO:0000313" key="3">
    <source>
        <dbReference type="EMBL" id="SBV97716.1"/>
    </source>
</evidence>
<gene>
    <name evidence="3" type="ORF">KL86CLO1_10948</name>
</gene>
<dbReference type="EMBL" id="FLUN01000001">
    <property type="protein sequence ID" value="SBV97716.1"/>
    <property type="molecule type" value="Genomic_DNA"/>
</dbReference>
<evidence type="ECO:0000259" key="2">
    <source>
        <dbReference type="Pfam" id="PF07811"/>
    </source>
</evidence>
<accession>A0A212JE65</accession>
<feature type="domain" description="TadE-like" evidence="2">
    <location>
        <begin position="17"/>
        <end position="59"/>
    </location>
</feature>
<reference evidence="3" key="1">
    <citation type="submission" date="2016-04" db="EMBL/GenBank/DDBJ databases">
        <authorList>
            <person name="Evans L.H."/>
            <person name="Alamgir A."/>
            <person name="Owens N."/>
            <person name="Weber N.D."/>
            <person name="Virtaneva K."/>
            <person name="Barbian K."/>
            <person name="Babar A."/>
            <person name="Rosenke K."/>
        </authorList>
    </citation>
    <scope>NUCLEOTIDE SEQUENCE</scope>
    <source>
        <strain evidence="3">86</strain>
    </source>
</reference>
<proteinExistence type="predicted"/>
<dbReference type="AlphaFoldDB" id="A0A212JE65"/>
<name>A0A212JE65_9FIRM</name>
<protein>
    <submittedName>
        <fullName evidence="3">Putative Flp pilus assembly protein TadG</fullName>
    </submittedName>
</protein>
<sequence>MKSLWKRLCALGRHEGGQGIVELALTLPLVLALLCGMLELGWICANKLQLDNICRESTRYGITYAASNAENQAMVKNRAVALATDNLKTGLTIDVTYSDASDYRAGDLTVTLSYNLPTLTPLLGIFSGNSIPLKSTCSMKMG</sequence>
<organism evidence="3">
    <name type="scientific">uncultured Eubacteriales bacterium</name>
    <dbReference type="NCBI Taxonomy" id="172733"/>
    <lineage>
        <taxon>Bacteria</taxon>
        <taxon>Bacillati</taxon>
        <taxon>Bacillota</taxon>
        <taxon>Clostridia</taxon>
        <taxon>Eubacteriales</taxon>
        <taxon>environmental samples</taxon>
    </lineage>
</organism>
<feature type="transmembrane region" description="Helical" evidence="1">
    <location>
        <begin position="20"/>
        <end position="43"/>
    </location>
</feature>
<dbReference type="Pfam" id="PF07811">
    <property type="entry name" value="TadE"/>
    <property type="match status" value="1"/>
</dbReference>
<keyword evidence="1" id="KW-1133">Transmembrane helix</keyword>
<keyword evidence="1" id="KW-0472">Membrane</keyword>
<dbReference type="InterPro" id="IPR012495">
    <property type="entry name" value="TadE-like_dom"/>
</dbReference>
<evidence type="ECO:0000256" key="1">
    <source>
        <dbReference type="SAM" id="Phobius"/>
    </source>
</evidence>
<keyword evidence="1" id="KW-0812">Transmembrane</keyword>